<keyword evidence="3" id="KW-0202">Cytokine</keyword>
<comment type="caution">
    <text evidence="7">The sequence shown here is derived from an EMBL/GenBank/DDBJ whole genome shotgun (WGS) entry which is preliminary data.</text>
</comment>
<dbReference type="SUPFAM" id="SSF49842">
    <property type="entry name" value="TNF-like"/>
    <property type="match status" value="1"/>
</dbReference>
<dbReference type="GO" id="GO:0006955">
    <property type="term" value="P:immune response"/>
    <property type="evidence" value="ECO:0007669"/>
    <property type="project" value="InterPro"/>
</dbReference>
<comment type="subcellular location">
    <subcellularLocation>
        <location evidence="1">Membrane</location>
    </subcellularLocation>
</comment>
<dbReference type="PANTHER" id="PTHR11471:SF24">
    <property type="entry name" value="TUMOR NECROSIS FACTOR LIGAND SUPERFAMILY MEMBER 15"/>
    <property type="match status" value="1"/>
</dbReference>
<dbReference type="InterPro" id="IPR006052">
    <property type="entry name" value="TNF_dom"/>
</dbReference>
<evidence type="ECO:0000256" key="4">
    <source>
        <dbReference type="ARBA" id="ARBA00023136"/>
    </source>
</evidence>
<keyword evidence="5" id="KW-1133">Transmembrane helix</keyword>
<name>A0AAD7RRC2_9TELE</name>
<reference evidence="7" key="1">
    <citation type="journal article" date="2023" name="Science">
        <title>Genome structures resolve the early diversification of teleost fishes.</title>
        <authorList>
            <person name="Parey E."/>
            <person name="Louis A."/>
            <person name="Montfort J."/>
            <person name="Bouchez O."/>
            <person name="Roques C."/>
            <person name="Iampietro C."/>
            <person name="Lluch J."/>
            <person name="Castinel A."/>
            <person name="Donnadieu C."/>
            <person name="Desvignes T."/>
            <person name="Floi Bucao C."/>
            <person name="Jouanno E."/>
            <person name="Wen M."/>
            <person name="Mejri S."/>
            <person name="Dirks R."/>
            <person name="Jansen H."/>
            <person name="Henkel C."/>
            <person name="Chen W.J."/>
            <person name="Zahm M."/>
            <person name="Cabau C."/>
            <person name="Klopp C."/>
            <person name="Thompson A.W."/>
            <person name="Robinson-Rechavi M."/>
            <person name="Braasch I."/>
            <person name="Lecointre G."/>
            <person name="Bobe J."/>
            <person name="Postlethwait J.H."/>
            <person name="Berthelot C."/>
            <person name="Roest Crollius H."/>
            <person name="Guiguen Y."/>
        </authorList>
    </citation>
    <scope>NUCLEOTIDE SEQUENCE</scope>
    <source>
        <strain evidence="7">NC1722</strain>
    </source>
</reference>
<dbReference type="EMBL" id="JAINUG010000190">
    <property type="protein sequence ID" value="KAJ8388760.1"/>
    <property type="molecule type" value="Genomic_DNA"/>
</dbReference>
<organism evidence="7 8">
    <name type="scientific">Aldrovandia affinis</name>
    <dbReference type="NCBI Taxonomy" id="143900"/>
    <lineage>
        <taxon>Eukaryota</taxon>
        <taxon>Metazoa</taxon>
        <taxon>Chordata</taxon>
        <taxon>Craniata</taxon>
        <taxon>Vertebrata</taxon>
        <taxon>Euteleostomi</taxon>
        <taxon>Actinopterygii</taxon>
        <taxon>Neopterygii</taxon>
        <taxon>Teleostei</taxon>
        <taxon>Notacanthiformes</taxon>
        <taxon>Halosauridae</taxon>
        <taxon>Aldrovandia</taxon>
    </lineage>
</organism>
<proteinExistence type="inferred from homology"/>
<dbReference type="GO" id="GO:0005125">
    <property type="term" value="F:cytokine activity"/>
    <property type="evidence" value="ECO:0007669"/>
    <property type="project" value="UniProtKB-KW"/>
</dbReference>
<dbReference type="GO" id="GO:0016020">
    <property type="term" value="C:membrane"/>
    <property type="evidence" value="ECO:0007669"/>
    <property type="project" value="UniProtKB-SubCell"/>
</dbReference>
<evidence type="ECO:0000256" key="3">
    <source>
        <dbReference type="ARBA" id="ARBA00022514"/>
    </source>
</evidence>
<dbReference type="PROSITE" id="PS50049">
    <property type="entry name" value="THD_2"/>
    <property type="match status" value="1"/>
</dbReference>
<dbReference type="CDD" id="cd00184">
    <property type="entry name" value="TNF"/>
    <property type="match status" value="1"/>
</dbReference>
<keyword evidence="8" id="KW-1185">Reference proteome</keyword>
<feature type="transmembrane region" description="Helical" evidence="5">
    <location>
        <begin position="44"/>
        <end position="62"/>
    </location>
</feature>
<dbReference type="GO" id="GO:0005615">
    <property type="term" value="C:extracellular space"/>
    <property type="evidence" value="ECO:0007669"/>
    <property type="project" value="UniProtKB-KW"/>
</dbReference>
<evidence type="ECO:0000313" key="8">
    <source>
        <dbReference type="Proteomes" id="UP001221898"/>
    </source>
</evidence>
<dbReference type="Pfam" id="PF00229">
    <property type="entry name" value="TNF"/>
    <property type="match status" value="1"/>
</dbReference>
<accession>A0AAD7RRC2</accession>
<dbReference type="Proteomes" id="UP001221898">
    <property type="component" value="Unassembled WGS sequence"/>
</dbReference>
<sequence>MHPCNQSEVLRLETSEVQMEPDRSVLILIDHCIEMKRQERNSRIVTVFSFLGFTALFFLYTYRHSSPNCEHAIKVTEYGTGAYQRQTGNRPNAHLTAPQSPKCEVKYLEWEITNGDAYLQDFNYRNNALIVPLKGRYYIYLQIMYRMHENFTCSSGSMIQLSQQVFQLKKSYPIETLLVMASGSINCTQKQWRKSLYTAGVFSFEKDDALMVKSDHPMLIDFHEKKMFFGAFLI</sequence>
<dbReference type="AlphaFoldDB" id="A0AAD7RRC2"/>
<evidence type="ECO:0000313" key="7">
    <source>
        <dbReference type="EMBL" id="KAJ8388760.1"/>
    </source>
</evidence>
<evidence type="ECO:0000256" key="5">
    <source>
        <dbReference type="SAM" id="Phobius"/>
    </source>
</evidence>
<dbReference type="Gene3D" id="2.60.120.40">
    <property type="match status" value="1"/>
</dbReference>
<dbReference type="PRINTS" id="PR01234">
    <property type="entry name" value="TNECROSISFCT"/>
</dbReference>
<dbReference type="SMART" id="SM00207">
    <property type="entry name" value="TNF"/>
    <property type="match status" value="1"/>
</dbReference>
<keyword evidence="5" id="KW-0812">Transmembrane</keyword>
<dbReference type="InterPro" id="IPR006053">
    <property type="entry name" value="TNF"/>
</dbReference>
<evidence type="ECO:0000259" key="6">
    <source>
        <dbReference type="PROSITE" id="PS50049"/>
    </source>
</evidence>
<evidence type="ECO:0000256" key="1">
    <source>
        <dbReference type="ARBA" id="ARBA00004370"/>
    </source>
</evidence>
<evidence type="ECO:0000256" key="2">
    <source>
        <dbReference type="ARBA" id="ARBA00008670"/>
    </source>
</evidence>
<feature type="domain" description="THD" evidence="6">
    <location>
        <begin position="91"/>
        <end position="234"/>
    </location>
</feature>
<comment type="similarity">
    <text evidence="2">Belongs to the tumor necrosis factor family.</text>
</comment>
<protein>
    <recommendedName>
        <fullName evidence="6">THD domain-containing protein</fullName>
    </recommendedName>
</protein>
<keyword evidence="4 5" id="KW-0472">Membrane</keyword>
<dbReference type="InterPro" id="IPR008983">
    <property type="entry name" value="Tumour_necrosis_fac-like_dom"/>
</dbReference>
<gene>
    <name evidence="7" type="ORF">AAFF_G00129930</name>
</gene>
<dbReference type="PANTHER" id="PTHR11471">
    <property type="entry name" value="TUMOR NECROSIS FACTOR FAMILY MEMBER"/>
    <property type="match status" value="1"/>
</dbReference>
<dbReference type="GO" id="GO:0005164">
    <property type="term" value="F:tumor necrosis factor receptor binding"/>
    <property type="evidence" value="ECO:0007669"/>
    <property type="project" value="InterPro"/>
</dbReference>